<dbReference type="Pfam" id="PF13561">
    <property type="entry name" value="adh_short_C2"/>
    <property type="match status" value="1"/>
</dbReference>
<accession>A0A562KE80</accession>
<evidence type="ECO:0000256" key="2">
    <source>
        <dbReference type="ARBA" id="ARBA00023002"/>
    </source>
</evidence>
<comment type="catalytic activity">
    <reaction evidence="3">
        <text>2,5-dichlorocyclohexa-2,5-dien-1,4-diol + NAD(+) = 2,5-dichlorohydroquinone + NADH + H(+)</text>
        <dbReference type="Rhea" id="RHEA:15741"/>
        <dbReference type="ChEBI" id="CHEBI:15378"/>
        <dbReference type="ChEBI" id="CHEBI:27545"/>
        <dbReference type="ChEBI" id="CHEBI:28975"/>
        <dbReference type="ChEBI" id="CHEBI:57540"/>
        <dbReference type="ChEBI" id="CHEBI:57945"/>
    </reaction>
</comment>
<sequence length="260" mass="26385">MIGEFSLAGKRAVIVGAASGIGRATAHLFAEAGATLLLADINGDALAGLAAELGGDMATAVIDVASRSSVEALGIQAGSLGPVDIWVNLAGVVAAPAPITQVTEDVLDRLIAINLKGVFWGCAAAARIMERQGSGSIINASSAGADVPAEGISVYALTKAAVNMITRTLATEVGPSGVRVNSVAPGFIDTPMVTYRFRRPDGSIDTDARAALFASRAETAALRRIGEPRDIALTILYLASDASAFVTGQVLRPNGGSVMP</sequence>
<evidence type="ECO:0000256" key="3">
    <source>
        <dbReference type="ARBA" id="ARBA00051383"/>
    </source>
</evidence>
<dbReference type="AlphaFoldDB" id="A0A562KE80"/>
<dbReference type="EMBL" id="VLKK01000006">
    <property type="protein sequence ID" value="TWH93672.1"/>
    <property type="molecule type" value="Genomic_DNA"/>
</dbReference>
<dbReference type="PANTHER" id="PTHR42760">
    <property type="entry name" value="SHORT-CHAIN DEHYDROGENASES/REDUCTASES FAMILY MEMBER"/>
    <property type="match status" value="1"/>
</dbReference>
<dbReference type="PRINTS" id="PR00081">
    <property type="entry name" value="GDHRDH"/>
</dbReference>
<reference evidence="4 5" key="1">
    <citation type="journal article" date="2015" name="Stand. Genomic Sci.">
        <title>Genomic Encyclopedia of Bacterial and Archaeal Type Strains, Phase III: the genomes of soil and plant-associated and newly described type strains.</title>
        <authorList>
            <person name="Whitman W.B."/>
            <person name="Woyke T."/>
            <person name="Klenk H.P."/>
            <person name="Zhou Y."/>
            <person name="Lilburn T.G."/>
            <person name="Beck B.J."/>
            <person name="De Vos P."/>
            <person name="Vandamme P."/>
            <person name="Eisen J.A."/>
            <person name="Garrity G."/>
            <person name="Hugenholtz P."/>
            <person name="Kyrpides N.C."/>
        </authorList>
    </citation>
    <scope>NUCLEOTIDE SEQUENCE [LARGE SCALE GENOMIC DNA]</scope>
    <source>
        <strain evidence="4 5">CGMCC 1.7748</strain>
    </source>
</reference>
<comment type="similarity">
    <text evidence="1">Belongs to the short-chain dehydrogenases/reductases (SDR) family.</text>
</comment>
<name>A0A562KE80_SPHWJ</name>
<dbReference type="SUPFAM" id="SSF51735">
    <property type="entry name" value="NAD(P)-binding Rossmann-fold domains"/>
    <property type="match status" value="1"/>
</dbReference>
<organism evidence="4 5">
    <name type="scientific">Sphingobium wenxiniae (strain DSM 21828 / CGMCC 1.7748 / JZ-1)</name>
    <dbReference type="NCBI Taxonomy" id="595605"/>
    <lineage>
        <taxon>Bacteria</taxon>
        <taxon>Pseudomonadati</taxon>
        <taxon>Pseudomonadota</taxon>
        <taxon>Alphaproteobacteria</taxon>
        <taxon>Sphingomonadales</taxon>
        <taxon>Sphingomonadaceae</taxon>
        <taxon>Sphingobium</taxon>
    </lineage>
</organism>
<dbReference type="CDD" id="cd05233">
    <property type="entry name" value="SDR_c"/>
    <property type="match status" value="1"/>
</dbReference>
<gene>
    <name evidence="4" type="ORF">IQ35_01881</name>
</gene>
<dbReference type="InterPro" id="IPR002347">
    <property type="entry name" value="SDR_fam"/>
</dbReference>
<dbReference type="PRINTS" id="PR00080">
    <property type="entry name" value="SDRFAMILY"/>
</dbReference>
<proteinExistence type="inferred from homology"/>
<dbReference type="Proteomes" id="UP000316624">
    <property type="component" value="Unassembled WGS sequence"/>
</dbReference>
<dbReference type="RefSeq" id="WP_145072908.1">
    <property type="nucleotide sequence ID" value="NZ_JACIIY010000004.1"/>
</dbReference>
<evidence type="ECO:0000313" key="5">
    <source>
        <dbReference type="Proteomes" id="UP000316624"/>
    </source>
</evidence>
<dbReference type="Gene3D" id="3.40.50.720">
    <property type="entry name" value="NAD(P)-binding Rossmann-like Domain"/>
    <property type="match status" value="1"/>
</dbReference>
<evidence type="ECO:0000313" key="4">
    <source>
        <dbReference type="EMBL" id="TWH93672.1"/>
    </source>
</evidence>
<evidence type="ECO:0000256" key="1">
    <source>
        <dbReference type="ARBA" id="ARBA00006484"/>
    </source>
</evidence>
<keyword evidence="2" id="KW-0560">Oxidoreductase</keyword>
<dbReference type="InterPro" id="IPR036291">
    <property type="entry name" value="NAD(P)-bd_dom_sf"/>
</dbReference>
<keyword evidence="5" id="KW-1185">Reference proteome</keyword>
<dbReference type="GO" id="GO:0016616">
    <property type="term" value="F:oxidoreductase activity, acting on the CH-OH group of donors, NAD or NADP as acceptor"/>
    <property type="evidence" value="ECO:0007669"/>
    <property type="project" value="TreeGrafter"/>
</dbReference>
<dbReference type="FunFam" id="3.40.50.720:FF:000084">
    <property type="entry name" value="Short-chain dehydrogenase reductase"/>
    <property type="match status" value="1"/>
</dbReference>
<dbReference type="PANTHER" id="PTHR42760:SF133">
    <property type="entry name" value="3-OXOACYL-[ACYL-CARRIER-PROTEIN] REDUCTASE"/>
    <property type="match status" value="1"/>
</dbReference>
<protein>
    <submittedName>
        <fullName evidence="4">3-oxoacyl-[acyl-carrier protein] reductase</fullName>
    </submittedName>
</protein>
<comment type="caution">
    <text evidence="4">The sequence shown here is derived from an EMBL/GenBank/DDBJ whole genome shotgun (WGS) entry which is preliminary data.</text>
</comment>